<comment type="caution">
    <text evidence="1">The sequence shown here is derived from an EMBL/GenBank/DDBJ whole genome shotgun (WGS) entry which is preliminary data.</text>
</comment>
<dbReference type="Proteomes" id="UP000035720">
    <property type="component" value="Unassembled WGS sequence"/>
</dbReference>
<dbReference type="InterPro" id="IPR007263">
    <property type="entry name" value="DCC1-like"/>
</dbReference>
<evidence type="ECO:0000313" key="2">
    <source>
        <dbReference type="Proteomes" id="UP000035720"/>
    </source>
</evidence>
<organism evidence="1 2">
    <name type="scientific">Nostocoides jenkinsii Ben 74</name>
    <dbReference type="NCBI Taxonomy" id="1193518"/>
    <lineage>
        <taxon>Bacteria</taxon>
        <taxon>Bacillati</taxon>
        <taxon>Actinomycetota</taxon>
        <taxon>Actinomycetes</taxon>
        <taxon>Micrococcales</taxon>
        <taxon>Intrasporangiaceae</taxon>
        <taxon>Nostocoides</taxon>
    </lineage>
</organism>
<proteinExistence type="predicted"/>
<keyword evidence="2" id="KW-1185">Reference proteome</keyword>
<reference evidence="1 2" key="1">
    <citation type="journal article" date="2013" name="ISME J.">
        <title>A metabolic model for members of the genus Tetrasphaera involved in enhanced biological phosphorus removal.</title>
        <authorList>
            <person name="Kristiansen R."/>
            <person name="Nguyen H.T.T."/>
            <person name="Saunders A.M."/>
            <person name="Nielsen J.L."/>
            <person name="Wimmer R."/>
            <person name="Le V.Q."/>
            <person name="McIlroy S.J."/>
            <person name="Petrovski S."/>
            <person name="Seviour R.J."/>
            <person name="Calteau A."/>
            <person name="Nielsen K.L."/>
            <person name="Nielsen P.H."/>
        </authorList>
    </citation>
    <scope>NUCLEOTIDE SEQUENCE [LARGE SCALE GENOMIC DNA]</scope>
    <source>
        <strain evidence="1 2">Ben 74</strain>
    </source>
</reference>
<evidence type="ECO:0000313" key="1">
    <source>
        <dbReference type="EMBL" id="CCI53722.1"/>
    </source>
</evidence>
<protein>
    <recommendedName>
        <fullName evidence="3">DUF393 domain-containing protein</fullName>
    </recommendedName>
</protein>
<evidence type="ECO:0008006" key="3">
    <source>
        <dbReference type="Google" id="ProtNLM"/>
    </source>
</evidence>
<dbReference type="Pfam" id="PF04134">
    <property type="entry name" value="DCC1-like"/>
    <property type="match status" value="1"/>
</dbReference>
<dbReference type="EMBL" id="CAJC01000156">
    <property type="protein sequence ID" value="CCI53722.1"/>
    <property type="molecule type" value="Genomic_DNA"/>
</dbReference>
<dbReference type="GO" id="GO:0015035">
    <property type="term" value="F:protein-disulfide reductase activity"/>
    <property type="evidence" value="ECO:0007669"/>
    <property type="project" value="InterPro"/>
</dbReference>
<dbReference type="STRING" id="1193518.BN13_450006"/>
<dbReference type="AlphaFoldDB" id="A0A077MF34"/>
<gene>
    <name evidence="1" type="ORF">BN13_450006</name>
</gene>
<name>A0A077MF34_9MICO</name>
<sequence>MVAVMRKPSPASVSAYAASCYGGVAGPAFASTSRYVPPLISYAETSPPPGWENGGVSSPRSAPVLVFDGDCAICSTLSRIVAERIRRRDDDFVIAAWQDLDLTELGLTEQQVIDALQWVTPAGRIASGADAVAAVLMAGHVWWRPFGAVIRLPLVNQLAAVIYRWVAANRDRLPGGTPACAMPPSSRAS</sequence>
<accession>A0A077MF34</accession>